<dbReference type="HOGENOM" id="CLU_2225685_0_0_1"/>
<name>R7UG71_CAPTE</name>
<dbReference type="AlphaFoldDB" id="R7UG71"/>
<organism evidence="1">
    <name type="scientific">Capitella teleta</name>
    <name type="common">Polychaete worm</name>
    <dbReference type="NCBI Taxonomy" id="283909"/>
    <lineage>
        <taxon>Eukaryota</taxon>
        <taxon>Metazoa</taxon>
        <taxon>Spiralia</taxon>
        <taxon>Lophotrochozoa</taxon>
        <taxon>Annelida</taxon>
        <taxon>Polychaeta</taxon>
        <taxon>Sedentaria</taxon>
        <taxon>Scolecida</taxon>
        <taxon>Capitellidae</taxon>
        <taxon>Capitella</taxon>
    </lineage>
</organism>
<keyword evidence="3" id="KW-1185">Reference proteome</keyword>
<sequence length="106" mass="12008">MALRFPHVKQRTFIEDLRLPCDSLRLRFHQDPLSSRDVDLAITLRDAIGCAQGLEIPYYSSGVFPVVCCHCGQPDDLITGEASRGLYPTCEKCVTKPVYRRKRKAP</sequence>
<evidence type="ECO:0000313" key="3">
    <source>
        <dbReference type="Proteomes" id="UP000014760"/>
    </source>
</evidence>
<dbReference type="EMBL" id="AMQN01007929">
    <property type="status" value="NOT_ANNOTATED_CDS"/>
    <property type="molecule type" value="Genomic_DNA"/>
</dbReference>
<protein>
    <submittedName>
        <fullName evidence="1 2">Uncharacterized protein</fullName>
    </submittedName>
</protein>
<dbReference type="EnsemblMetazoa" id="CapteT211621">
    <property type="protein sequence ID" value="CapteP211621"/>
    <property type="gene ID" value="CapteG211621"/>
</dbReference>
<reference evidence="2" key="3">
    <citation type="submission" date="2015-06" db="UniProtKB">
        <authorList>
            <consortium name="EnsemblMetazoa"/>
        </authorList>
    </citation>
    <scope>IDENTIFICATION</scope>
</reference>
<reference evidence="1 3" key="2">
    <citation type="journal article" date="2013" name="Nature">
        <title>Insights into bilaterian evolution from three spiralian genomes.</title>
        <authorList>
            <person name="Simakov O."/>
            <person name="Marletaz F."/>
            <person name="Cho S.J."/>
            <person name="Edsinger-Gonzales E."/>
            <person name="Havlak P."/>
            <person name="Hellsten U."/>
            <person name="Kuo D.H."/>
            <person name="Larsson T."/>
            <person name="Lv J."/>
            <person name="Arendt D."/>
            <person name="Savage R."/>
            <person name="Osoegawa K."/>
            <person name="de Jong P."/>
            <person name="Grimwood J."/>
            <person name="Chapman J.A."/>
            <person name="Shapiro H."/>
            <person name="Aerts A."/>
            <person name="Otillar R.P."/>
            <person name="Terry A.Y."/>
            <person name="Boore J.L."/>
            <person name="Grigoriev I.V."/>
            <person name="Lindberg D.R."/>
            <person name="Seaver E.C."/>
            <person name="Weisblat D.A."/>
            <person name="Putnam N.H."/>
            <person name="Rokhsar D.S."/>
        </authorList>
    </citation>
    <scope>NUCLEOTIDE SEQUENCE</scope>
    <source>
        <strain evidence="1 3">I ESC-2004</strain>
    </source>
</reference>
<reference evidence="3" key="1">
    <citation type="submission" date="2012-12" db="EMBL/GenBank/DDBJ databases">
        <authorList>
            <person name="Hellsten U."/>
            <person name="Grimwood J."/>
            <person name="Chapman J.A."/>
            <person name="Shapiro H."/>
            <person name="Aerts A."/>
            <person name="Otillar R.P."/>
            <person name="Terry A.Y."/>
            <person name="Boore J.L."/>
            <person name="Simakov O."/>
            <person name="Marletaz F."/>
            <person name="Cho S.-J."/>
            <person name="Edsinger-Gonzales E."/>
            <person name="Havlak P."/>
            <person name="Kuo D.-H."/>
            <person name="Larsson T."/>
            <person name="Lv J."/>
            <person name="Arendt D."/>
            <person name="Savage R."/>
            <person name="Osoegawa K."/>
            <person name="de Jong P."/>
            <person name="Lindberg D.R."/>
            <person name="Seaver E.C."/>
            <person name="Weisblat D.A."/>
            <person name="Putnam N.H."/>
            <person name="Grigoriev I.V."/>
            <person name="Rokhsar D.S."/>
        </authorList>
    </citation>
    <scope>NUCLEOTIDE SEQUENCE</scope>
    <source>
        <strain evidence="3">I ESC-2004</strain>
    </source>
</reference>
<dbReference type="Proteomes" id="UP000014760">
    <property type="component" value="Unassembled WGS sequence"/>
</dbReference>
<evidence type="ECO:0000313" key="1">
    <source>
        <dbReference type="EMBL" id="ELU05210.1"/>
    </source>
</evidence>
<evidence type="ECO:0000313" key="2">
    <source>
        <dbReference type="EnsemblMetazoa" id="CapteP211621"/>
    </source>
</evidence>
<proteinExistence type="predicted"/>
<dbReference type="EMBL" id="KB301731">
    <property type="protein sequence ID" value="ELU05210.1"/>
    <property type="molecule type" value="Genomic_DNA"/>
</dbReference>
<gene>
    <name evidence="1" type="ORF">CAPTEDRAFT_211621</name>
</gene>
<accession>R7UG71</accession>
<dbReference type="OrthoDB" id="2359729at2759"/>